<evidence type="ECO:0000313" key="1">
    <source>
        <dbReference type="EMBL" id="ORY35978.1"/>
    </source>
</evidence>
<reference evidence="1 2" key="1">
    <citation type="submission" date="2016-07" db="EMBL/GenBank/DDBJ databases">
        <title>Pervasive Adenine N6-methylation of Active Genes in Fungi.</title>
        <authorList>
            <consortium name="DOE Joint Genome Institute"/>
            <person name="Mondo S.J."/>
            <person name="Dannebaum R.O."/>
            <person name="Kuo R.C."/>
            <person name="Labutti K."/>
            <person name="Haridas S."/>
            <person name="Kuo A."/>
            <person name="Salamov A."/>
            <person name="Ahrendt S.R."/>
            <person name="Lipzen A."/>
            <person name="Sullivan W."/>
            <person name="Andreopoulos W.B."/>
            <person name="Clum A."/>
            <person name="Lindquist E."/>
            <person name="Daum C."/>
            <person name="Ramamoorthy G.K."/>
            <person name="Gryganskyi A."/>
            <person name="Culley D."/>
            <person name="Magnuson J.K."/>
            <person name="James T.Y."/>
            <person name="O'Malley M.A."/>
            <person name="Stajich J.E."/>
            <person name="Spatafora J.W."/>
            <person name="Visel A."/>
            <person name="Grigoriev I.V."/>
        </authorList>
    </citation>
    <scope>NUCLEOTIDE SEQUENCE [LARGE SCALE GENOMIC DNA]</scope>
    <source>
        <strain evidence="1 2">JEL800</strain>
    </source>
</reference>
<accession>A0A1Y2BMK2</accession>
<organism evidence="1 2">
    <name type="scientific">Rhizoclosmatium globosum</name>
    <dbReference type="NCBI Taxonomy" id="329046"/>
    <lineage>
        <taxon>Eukaryota</taxon>
        <taxon>Fungi</taxon>
        <taxon>Fungi incertae sedis</taxon>
        <taxon>Chytridiomycota</taxon>
        <taxon>Chytridiomycota incertae sedis</taxon>
        <taxon>Chytridiomycetes</taxon>
        <taxon>Chytridiales</taxon>
        <taxon>Chytriomycetaceae</taxon>
        <taxon>Rhizoclosmatium</taxon>
    </lineage>
</organism>
<dbReference type="EMBL" id="MCGO01000059">
    <property type="protein sequence ID" value="ORY35978.1"/>
    <property type="molecule type" value="Genomic_DNA"/>
</dbReference>
<keyword evidence="2" id="KW-1185">Reference proteome</keyword>
<evidence type="ECO:0000313" key="2">
    <source>
        <dbReference type="Proteomes" id="UP000193642"/>
    </source>
</evidence>
<sequence>MHLSRLESFLESISEGSKFIGRPFVDVIGDAKIKVYGMHGMLYLMSLDLVEWIAHSPIPRENLIGIEDQQVGYWLQKSNIAMEREIMPAAQLHDRADAPGHKHWQHAITKETIVVHRCKEIPIFLRCLSNLFSDDTKKLKSTDRLLKQPQAAITHASESLGLLFTPNQMKQTLRAIKQTLIQNPRLMTIREYNSLLTQEFQRVDGRRRSWIC</sequence>
<gene>
    <name evidence="1" type="ORF">BCR33DRAFT_490914</name>
</gene>
<name>A0A1Y2BMK2_9FUNG</name>
<dbReference type="STRING" id="329046.A0A1Y2BMK2"/>
<protein>
    <submittedName>
        <fullName evidence="1">Uncharacterized protein</fullName>
    </submittedName>
</protein>
<dbReference type="AlphaFoldDB" id="A0A1Y2BMK2"/>
<dbReference type="Proteomes" id="UP000193642">
    <property type="component" value="Unassembled WGS sequence"/>
</dbReference>
<comment type="caution">
    <text evidence="1">The sequence shown here is derived from an EMBL/GenBank/DDBJ whole genome shotgun (WGS) entry which is preliminary data.</text>
</comment>
<dbReference type="OrthoDB" id="2139606at2759"/>
<proteinExistence type="predicted"/>